<sequence>MKKFLALSTALGLSMTAVVGGAPAASAAEYTLKIAHILPAGDPRDLAAHKIEELVEADDTCDMDVQVYPAGQLGMFNDINEGVQFGSIEMSVMPASYIVGTEPLFGVFDLPFFWPADPEELRQLHQSPAMDKLAASLAKHNMVLADVWRTGYKQWTSNTPLNTLDAYDGLVARVMPSPVLAEQQKALGLTPVTMPFPETYSALQSGAIDAQENPNPTSWNMKFHEVQSTLTMTNHGTLDQVILMNKPWWEGLSDACKASIKNAMPAANEVAFDETMKQEEEAMADFKAKGMTIVELTDAERDALRDAILPRVRQFYIDSTGPEGQAIVEAFEAEMAEMEKN</sequence>
<dbReference type="EMBL" id="JAEKJA010000003">
    <property type="protein sequence ID" value="MBJ3774955.1"/>
    <property type="molecule type" value="Genomic_DNA"/>
</dbReference>
<dbReference type="GO" id="GO:0030288">
    <property type="term" value="C:outer membrane-bounded periplasmic space"/>
    <property type="evidence" value="ECO:0007669"/>
    <property type="project" value="InterPro"/>
</dbReference>
<keyword evidence="6" id="KW-1185">Reference proteome</keyword>
<evidence type="ECO:0000256" key="4">
    <source>
        <dbReference type="SAM" id="SignalP"/>
    </source>
</evidence>
<evidence type="ECO:0000256" key="1">
    <source>
        <dbReference type="ARBA" id="ARBA00009023"/>
    </source>
</evidence>
<dbReference type="Gene3D" id="3.40.190.170">
    <property type="entry name" value="Bacterial extracellular solute-binding protein, family 7"/>
    <property type="match status" value="1"/>
</dbReference>
<evidence type="ECO:0000313" key="5">
    <source>
        <dbReference type="EMBL" id="MBJ3774955.1"/>
    </source>
</evidence>
<dbReference type="PANTHER" id="PTHR33376:SF7">
    <property type="entry name" value="C4-DICARBOXYLATE-BINDING PROTEIN DCTB"/>
    <property type="match status" value="1"/>
</dbReference>
<dbReference type="PANTHER" id="PTHR33376">
    <property type="match status" value="1"/>
</dbReference>
<organism evidence="5 6">
    <name type="scientific">Acuticoccus mangrovi</name>
    <dbReference type="NCBI Taxonomy" id="2796142"/>
    <lineage>
        <taxon>Bacteria</taxon>
        <taxon>Pseudomonadati</taxon>
        <taxon>Pseudomonadota</taxon>
        <taxon>Alphaproteobacteria</taxon>
        <taxon>Hyphomicrobiales</taxon>
        <taxon>Amorphaceae</taxon>
        <taxon>Acuticoccus</taxon>
    </lineage>
</organism>
<dbReference type="PIRSF" id="PIRSF006470">
    <property type="entry name" value="DctB"/>
    <property type="match status" value="1"/>
</dbReference>
<comment type="similarity">
    <text evidence="1">Belongs to the bacterial solute-binding protein 7 family.</text>
</comment>
<dbReference type="InterPro" id="IPR038404">
    <property type="entry name" value="TRAP_DctP_sf"/>
</dbReference>
<evidence type="ECO:0000256" key="3">
    <source>
        <dbReference type="ARBA" id="ARBA00022729"/>
    </source>
</evidence>
<evidence type="ECO:0000313" key="6">
    <source>
        <dbReference type="Proteomes" id="UP000609531"/>
    </source>
</evidence>
<keyword evidence="3 4" id="KW-0732">Signal</keyword>
<proteinExistence type="inferred from homology"/>
<dbReference type="GO" id="GO:0055085">
    <property type="term" value="P:transmembrane transport"/>
    <property type="evidence" value="ECO:0007669"/>
    <property type="project" value="InterPro"/>
</dbReference>
<dbReference type="Proteomes" id="UP000609531">
    <property type="component" value="Unassembled WGS sequence"/>
</dbReference>
<dbReference type="CDD" id="cd13603">
    <property type="entry name" value="PBP2_TRAP_Siap_TeaA_like"/>
    <property type="match status" value="1"/>
</dbReference>
<dbReference type="NCBIfam" id="NF037995">
    <property type="entry name" value="TRAP_S1"/>
    <property type="match status" value="1"/>
</dbReference>
<dbReference type="NCBIfam" id="TIGR00787">
    <property type="entry name" value="dctP"/>
    <property type="match status" value="1"/>
</dbReference>
<dbReference type="AlphaFoldDB" id="A0A934MFI3"/>
<comment type="caution">
    <text evidence="5">The sequence shown here is derived from an EMBL/GenBank/DDBJ whole genome shotgun (WGS) entry which is preliminary data.</text>
</comment>
<reference evidence="5" key="1">
    <citation type="submission" date="2020-12" db="EMBL/GenBank/DDBJ databases">
        <title>Bacterial taxonomy.</title>
        <authorList>
            <person name="Pan X."/>
        </authorList>
    </citation>
    <scope>NUCLEOTIDE SEQUENCE</scope>
    <source>
        <strain evidence="5">B2012</strain>
    </source>
</reference>
<feature type="chain" id="PRO_5037197435" evidence="4">
    <location>
        <begin position="28"/>
        <end position="341"/>
    </location>
</feature>
<dbReference type="RefSeq" id="WP_198880856.1">
    <property type="nucleotide sequence ID" value="NZ_JAEKJA010000003.1"/>
</dbReference>
<keyword evidence="2" id="KW-0813">Transport</keyword>
<accession>A0A934MFI3</accession>
<protein>
    <submittedName>
        <fullName evidence="5">TRAP transporter substrate-binding protein</fullName>
    </submittedName>
</protein>
<gene>
    <name evidence="5" type="ORF">JCR33_04605</name>
</gene>
<dbReference type="Pfam" id="PF03480">
    <property type="entry name" value="DctP"/>
    <property type="match status" value="1"/>
</dbReference>
<evidence type="ECO:0000256" key="2">
    <source>
        <dbReference type="ARBA" id="ARBA00022448"/>
    </source>
</evidence>
<dbReference type="InterPro" id="IPR018389">
    <property type="entry name" value="DctP_fam"/>
</dbReference>
<name>A0A934MFI3_9HYPH</name>
<feature type="signal peptide" evidence="4">
    <location>
        <begin position="1"/>
        <end position="27"/>
    </location>
</feature>
<dbReference type="InterPro" id="IPR004682">
    <property type="entry name" value="TRAP_DctP"/>
</dbReference>